<dbReference type="InterPro" id="IPR045274">
    <property type="entry name" value="WAK-like"/>
</dbReference>
<name>A0AAN7IEU3_QUERU</name>
<dbReference type="InterPro" id="IPR000719">
    <property type="entry name" value="Prot_kinase_dom"/>
</dbReference>
<dbReference type="Gene3D" id="1.10.510.10">
    <property type="entry name" value="Transferase(Phosphotransferase) domain 1"/>
    <property type="match status" value="1"/>
</dbReference>
<dbReference type="GO" id="GO:0007166">
    <property type="term" value="P:cell surface receptor signaling pathway"/>
    <property type="evidence" value="ECO:0007669"/>
    <property type="project" value="InterPro"/>
</dbReference>
<evidence type="ECO:0000256" key="1">
    <source>
        <dbReference type="ARBA" id="ARBA00022741"/>
    </source>
</evidence>
<dbReference type="GO" id="GO:0005524">
    <property type="term" value="F:ATP binding"/>
    <property type="evidence" value="ECO:0007669"/>
    <property type="project" value="UniProtKB-KW"/>
</dbReference>
<dbReference type="PROSITE" id="PS50011">
    <property type="entry name" value="PROTEIN_KINASE_DOM"/>
    <property type="match status" value="1"/>
</dbReference>
<keyword evidence="2" id="KW-0067">ATP-binding</keyword>
<dbReference type="Pfam" id="PF00069">
    <property type="entry name" value="Pkinase"/>
    <property type="match status" value="1"/>
</dbReference>
<keyword evidence="5" id="KW-1185">Reference proteome</keyword>
<reference evidence="4 5" key="1">
    <citation type="journal article" date="2023" name="G3 (Bethesda)">
        <title>A haplotype-resolved chromosome-scale genome for Quercus rubra L. provides insights into the genetics of adaptive traits for red oak species.</title>
        <authorList>
            <person name="Kapoor B."/>
            <person name="Jenkins J."/>
            <person name="Schmutz J."/>
            <person name="Zhebentyayeva T."/>
            <person name="Kuelheim C."/>
            <person name="Coggeshall M."/>
            <person name="Heim C."/>
            <person name="Lasky J.R."/>
            <person name="Leites L."/>
            <person name="Islam-Faridi N."/>
            <person name="Romero-Severson J."/>
            <person name="DeLeo V.L."/>
            <person name="Lucas S.M."/>
            <person name="Lazic D."/>
            <person name="Gailing O."/>
            <person name="Carlson J."/>
            <person name="Staton M."/>
        </authorList>
    </citation>
    <scope>NUCLEOTIDE SEQUENCE [LARGE SCALE GENOMIC DNA]</scope>
    <source>
        <strain evidence="4">Pseudo-F2</strain>
    </source>
</reference>
<dbReference type="InterPro" id="IPR011009">
    <property type="entry name" value="Kinase-like_dom_sf"/>
</dbReference>
<proteinExistence type="predicted"/>
<gene>
    <name evidence="4" type="ORF">RGQ29_030870</name>
</gene>
<dbReference type="GO" id="GO:0005886">
    <property type="term" value="C:plasma membrane"/>
    <property type="evidence" value="ECO:0007669"/>
    <property type="project" value="TreeGrafter"/>
</dbReference>
<feature type="domain" description="Protein kinase" evidence="3">
    <location>
        <begin position="1"/>
        <end position="123"/>
    </location>
</feature>
<evidence type="ECO:0000313" key="5">
    <source>
        <dbReference type="Proteomes" id="UP001324115"/>
    </source>
</evidence>
<dbReference type="GO" id="GO:0004674">
    <property type="term" value="F:protein serine/threonine kinase activity"/>
    <property type="evidence" value="ECO:0007669"/>
    <property type="project" value="TreeGrafter"/>
</dbReference>
<evidence type="ECO:0000256" key="2">
    <source>
        <dbReference type="ARBA" id="ARBA00022840"/>
    </source>
</evidence>
<evidence type="ECO:0000313" key="4">
    <source>
        <dbReference type="EMBL" id="KAK4572624.1"/>
    </source>
</evidence>
<sequence length="170" mass="19704">MVQGTIGYLDPKYLHTSQLTEKSDVYSFGVVLMEVLTGRKAVSFDKPEMEGSLVTYFLISLDENRLFDVLKKHIAIEGNVEQLKEVENLAKKCLRLKQEDRPTTKEVATKLERLRKTEKHSWINVNFNYEETEHLLPKTSDSSKYDMRNKSAEVYDSVKDHVVLDFDDGR</sequence>
<dbReference type="PANTHER" id="PTHR27005:SF468">
    <property type="entry name" value="OS01G0310500 PROTEIN"/>
    <property type="match status" value="1"/>
</dbReference>
<dbReference type="EMBL" id="JAXUIC010000009">
    <property type="protein sequence ID" value="KAK4572624.1"/>
    <property type="molecule type" value="Genomic_DNA"/>
</dbReference>
<dbReference type="SUPFAM" id="SSF56112">
    <property type="entry name" value="Protein kinase-like (PK-like)"/>
    <property type="match status" value="1"/>
</dbReference>
<accession>A0AAN7IEU3</accession>
<dbReference type="Proteomes" id="UP001324115">
    <property type="component" value="Unassembled WGS sequence"/>
</dbReference>
<protein>
    <recommendedName>
        <fullName evidence="3">Protein kinase domain-containing protein</fullName>
    </recommendedName>
</protein>
<comment type="caution">
    <text evidence="4">The sequence shown here is derived from an EMBL/GenBank/DDBJ whole genome shotgun (WGS) entry which is preliminary data.</text>
</comment>
<keyword evidence="1" id="KW-0547">Nucleotide-binding</keyword>
<dbReference type="PANTHER" id="PTHR27005">
    <property type="entry name" value="WALL-ASSOCIATED RECEPTOR KINASE-LIKE 21"/>
    <property type="match status" value="1"/>
</dbReference>
<organism evidence="4 5">
    <name type="scientific">Quercus rubra</name>
    <name type="common">Northern red oak</name>
    <name type="synonym">Quercus borealis</name>
    <dbReference type="NCBI Taxonomy" id="3512"/>
    <lineage>
        <taxon>Eukaryota</taxon>
        <taxon>Viridiplantae</taxon>
        <taxon>Streptophyta</taxon>
        <taxon>Embryophyta</taxon>
        <taxon>Tracheophyta</taxon>
        <taxon>Spermatophyta</taxon>
        <taxon>Magnoliopsida</taxon>
        <taxon>eudicotyledons</taxon>
        <taxon>Gunneridae</taxon>
        <taxon>Pentapetalae</taxon>
        <taxon>rosids</taxon>
        <taxon>fabids</taxon>
        <taxon>Fagales</taxon>
        <taxon>Fagaceae</taxon>
        <taxon>Quercus</taxon>
    </lineage>
</organism>
<evidence type="ECO:0000259" key="3">
    <source>
        <dbReference type="PROSITE" id="PS50011"/>
    </source>
</evidence>
<dbReference type="AlphaFoldDB" id="A0AAN7IEU3"/>